<dbReference type="EMBL" id="JAURUP010000032">
    <property type="protein sequence ID" value="MDP9751759.1"/>
    <property type="molecule type" value="Genomic_DNA"/>
</dbReference>
<comment type="caution">
    <text evidence="1">The sequence shown here is derived from an EMBL/GenBank/DDBJ whole genome shotgun (WGS) entry which is preliminary data.</text>
</comment>
<protein>
    <submittedName>
        <fullName evidence="1">Uncharacterized protein</fullName>
    </submittedName>
</protein>
<dbReference type="Proteomes" id="UP001223886">
    <property type="component" value="Unassembled WGS sequence"/>
</dbReference>
<keyword evidence="2" id="KW-1185">Reference proteome</keyword>
<gene>
    <name evidence="1" type="ORF">J2S24_002277</name>
</gene>
<sequence length="53" mass="5723">MLIRSNKRKLAKVCIVLLLVVAFSLPQVSSLRLAQADTTSAERAQAVAQTSQP</sequence>
<proteinExistence type="predicted"/>
<accession>A0ABT9M6K9</accession>
<organism evidence="1 2">
    <name type="scientific">Thermoanaerobacter pentosaceus</name>
    <dbReference type="NCBI Taxonomy" id="694059"/>
    <lineage>
        <taxon>Bacteria</taxon>
        <taxon>Bacillati</taxon>
        <taxon>Bacillota</taxon>
        <taxon>Clostridia</taxon>
        <taxon>Thermoanaerobacterales</taxon>
        <taxon>Thermoanaerobacteraceae</taxon>
        <taxon>Thermoanaerobacter</taxon>
    </lineage>
</organism>
<evidence type="ECO:0000313" key="2">
    <source>
        <dbReference type="Proteomes" id="UP001223886"/>
    </source>
</evidence>
<name>A0ABT9M6K9_9THEO</name>
<evidence type="ECO:0000313" key="1">
    <source>
        <dbReference type="EMBL" id="MDP9751759.1"/>
    </source>
</evidence>
<reference evidence="1 2" key="1">
    <citation type="submission" date="2023-07" db="EMBL/GenBank/DDBJ databases">
        <title>Genomic Encyclopedia of Type Strains, Phase IV (KMG-IV): sequencing the most valuable type-strain genomes for metagenomic binning, comparative biology and taxonomic classification.</title>
        <authorList>
            <person name="Goeker M."/>
        </authorList>
    </citation>
    <scope>NUCLEOTIDE SEQUENCE [LARGE SCALE GENOMIC DNA]</scope>
    <source>
        <strain evidence="1 2">DSM 25963</strain>
    </source>
</reference>